<gene>
    <name evidence="1" type="ORF">BpHYR1_042673</name>
</gene>
<proteinExistence type="predicted"/>
<keyword evidence="2" id="KW-1185">Reference proteome</keyword>
<protein>
    <submittedName>
        <fullName evidence="1">Uncharacterized protein</fullName>
    </submittedName>
</protein>
<accession>A0A3M7R369</accession>
<reference evidence="1 2" key="1">
    <citation type="journal article" date="2018" name="Sci. Rep.">
        <title>Genomic signatures of local adaptation to the degree of environmental predictability in rotifers.</title>
        <authorList>
            <person name="Franch-Gras L."/>
            <person name="Hahn C."/>
            <person name="Garcia-Roger E.M."/>
            <person name="Carmona M.J."/>
            <person name="Serra M."/>
            <person name="Gomez A."/>
        </authorList>
    </citation>
    <scope>NUCLEOTIDE SEQUENCE [LARGE SCALE GENOMIC DNA]</scope>
    <source>
        <strain evidence="1">HYR1</strain>
    </source>
</reference>
<name>A0A3M7R369_BRAPC</name>
<dbReference type="AlphaFoldDB" id="A0A3M7R369"/>
<dbReference type="EMBL" id="REGN01004368">
    <property type="protein sequence ID" value="RNA17811.1"/>
    <property type="molecule type" value="Genomic_DNA"/>
</dbReference>
<evidence type="ECO:0000313" key="1">
    <source>
        <dbReference type="EMBL" id="RNA17811.1"/>
    </source>
</evidence>
<organism evidence="1 2">
    <name type="scientific">Brachionus plicatilis</name>
    <name type="common">Marine rotifer</name>
    <name type="synonym">Brachionus muelleri</name>
    <dbReference type="NCBI Taxonomy" id="10195"/>
    <lineage>
        <taxon>Eukaryota</taxon>
        <taxon>Metazoa</taxon>
        <taxon>Spiralia</taxon>
        <taxon>Gnathifera</taxon>
        <taxon>Rotifera</taxon>
        <taxon>Eurotatoria</taxon>
        <taxon>Monogononta</taxon>
        <taxon>Pseudotrocha</taxon>
        <taxon>Ploima</taxon>
        <taxon>Brachionidae</taxon>
        <taxon>Brachionus</taxon>
    </lineage>
</organism>
<dbReference type="Proteomes" id="UP000276133">
    <property type="component" value="Unassembled WGS sequence"/>
</dbReference>
<sequence length="162" mass="18960">MKLKLGEYWISVKPTALICNLLDPRFKSDLLKKNYKKEGVKLLEDLVKKYKHKNAKIYNDIDPQLDLKKKKNFLSMIERVFKKFNPATDSRYANVENPFSYKCEGRSGEESLSVRCMNRQLRSNGFVIVCVNDSLQETRKLIENKIYDDVVVCGDFNFAMLF</sequence>
<evidence type="ECO:0000313" key="2">
    <source>
        <dbReference type="Proteomes" id="UP000276133"/>
    </source>
</evidence>
<comment type="caution">
    <text evidence="1">The sequence shown here is derived from an EMBL/GenBank/DDBJ whole genome shotgun (WGS) entry which is preliminary data.</text>
</comment>